<name>A0A6M3J2U2_9ZZZZ</name>
<organism evidence="1">
    <name type="scientific">viral metagenome</name>
    <dbReference type="NCBI Taxonomy" id="1070528"/>
    <lineage>
        <taxon>unclassified sequences</taxon>
        <taxon>metagenomes</taxon>
        <taxon>organismal metagenomes</taxon>
    </lineage>
</organism>
<protein>
    <submittedName>
        <fullName evidence="1">Uncharacterized protein</fullName>
    </submittedName>
</protein>
<reference evidence="1" key="1">
    <citation type="submission" date="2020-03" db="EMBL/GenBank/DDBJ databases">
        <title>The deep terrestrial virosphere.</title>
        <authorList>
            <person name="Holmfeldt K."/>
            <person name="Nilsson E."/>
            <person name="Simone D."/>
            <person name="Lopez-Fernandez M."/>
            <person name="Wu X."/>
            <person name="de Brujin I."/>
            <person name="Lundin D."/>
            <person name="Andersson A."/>
            <person name="Bertilsson S."/>
            <person name="Dopson M."/>
        </authorList>
    </citation>
    <scope>NUCLEOTIDE SEQUENCE</scope>
    <source>
        <strain evidence="2">MM415A00409</strain>
        <strain evidence="1">MM415B00536</strain>
    </source>
</reference>
<gene>
    <name evidence="2" type="ORF">MM415A00409_0007</name>
    <name evidence="1" type="ORF">MM415B00536_0041</name>
</gene>
<dbReference type="AlphaFoldDB" id="A0A6M3J2U2"/>
<dbReference type="EMBL" id="MT142486">
    <property type="protein sequence ID" value="QJA82381.1"/>
    <property type="molecule type" value="Genomic_DNA"/>
</dbReference>
<evidence type="ECO:0000313" key="1">
    <source>
        <dbReference type="EMBL" id="QJA64140.1"/>
    </source>
</evidence>
<dbReference type="EMBL" id="MT141513">
    <property type="protein sequence ID" value="QJA64140.1"/>
    <property type="molecule type" value="Genomic_DNA"/>
</dbReference>
<proteinExistence type="predicted"/>
<sequence>MEIFEKVLKKEEGGSVLEITVRYEGGDQLLDEIKVVKPIEKRYGVRVELVSWKLEVEGSVSNLLWAYGYRKVGEEILRAVSIYAKYPWDYMRYKVVTGLDWLKWRILRIFWWVGVIDTQENMCFVWDDFFRIRRCR</sequence>
<accession>A0A6M3J2U2</accession>
<evidence type="ECO:0000313" key="2">
    <source>
        <dbReference type="EMBL" id="QJA82381.1"/>
    </source>
</evidence>